<evidence type="ECO:0000313" key="3">
    <source>
        <dbReference type="Proteomes" id="UP001215598"/>
    </source>
</evidence>
<reference evidence="2" key="1">
    <citation type="submission" date="2023-03" db="EMBL/GenBank/DDBJ databases">
        <title>Massive genome expansion in bonnet fungi (Mycena s.s.) driven by repeated elements and novel gene families across ecological guilds.</title>
        <authorList>
            <consortium name="Lawrence Berkeley National Laboratory"/>
            <person name="Harder C.B."/>
            <person name="Miyauchi S."/>
            <person name="Viragh M."/>
            <person name="Kuo A."/>
            <person name="Thoen E."/>
            <person name="Andreopoulos B."/>
            <person name="Lu D."/>
            <person name="Skrede I."/>
            <person name="Drula E."/>
            <person name="Henrissat B."/>
            <person name="Morin E."/>
            <person name="Kohler A."/>
            <person name="Barry K."/>
            <person name="LaButti K."/>
            <person name="Morin E."/>
            <person name="Salamov A."/>
            <person name="Lipzen A."/>
            <person name="Mereny Z."/>
            <person name="Hegedus B."/>
            <person name="Baldrian P."/>
            <person name="Stursova M."/>
            <person name="Weitz H."/>
            <person name="Taylor A."/>
            <person name="Grigoriev I.V."/>
            <person name="Nagy L.G."/>
            <person name="Martin F."/>
            <person name="Kauserud H."/>
        </authorList>
    </citation>
    <scope>NUCLEOTIDE SEQUENCE</scope>
    <source>
        <strain evidence="2">CBHHK182m</strain>
    </source>
</reference>
<sequence>MNTLLRLAQGLKSFNPSMPSNIPPAFQAWLSDPNVLKEPLDSNLRLKFYFTETYLHPDKSVDAINKWLLDNAQLIGHDMKRLFTEAEEKGDDDLRALKETTFIIITPEGVFNGVDSVVPVDGPGDDTVPVRTHDISKAVYRPEEVLKIRSTAHQIAQSLKLFGAPVYTFINTIAFRMNESGDHVVDSAQRKQIDNTNFLSNGVFGFELLKEKMSSIDGLNAQEHFTAEYLSAPNVKMGKFLARLGICLDATRPLITGSYSPYVYLYSSNGFPAWYETMLKNPNALVAVCDTDVSRGGVFKLAPIEDGIFKRGAAVVTQFLFGMQAKANEQEKPAQIAYEMKDIANRQILENTKTGLRVRVSDFLHLPFKADNFNDVDVQRMDYSSLLPDYSKKPGTDASTKPEGNHGEIIDHSDRGEGKPEDHPELDHVGEHHSVVKPKQRRDARLGSHPSLLHSLTHPLGDRAHMGLNYLCASNDTLSEIPSEIPSMIMASNPHYVMHEVLVAHYGMTLRGGPTSVSV</sequence>
<dbReference type="AlphaFoldDB" id="A0AAD7IB86"/>
<evidence type="ECO:0000256" key="1">
    <source>
        <dbReference type="SAM" id="MobiDB-lite"/>
    </source>
</evidence>
<feature type="compositionally biased region" description="Basic and acidic residues" evidence="1">
    <location>
        <begin position="403"/>
        <end position="434"/>
    </location>
</feature>
<protein>
    <submittedName>
        <fullName evidence="2">Uncharacterized protein</fullName>
    </submittedName>
</protein>
<evidence type="ECO:0000313" key="2">
    <source>
        <dbReference type="EMBL" id="KAJ7739192.1"/>
    </source>
</evidence>
<dbReference type="Proteomes" id="UP001215598">
    <property type="component" value="Unassembled WGS sequence"/>
</dbReference>
<accession>A0AAD7IB86</accession>
<keyword evidence="3" id="KW-1185">Reference proteome</keyword>
<comment type="caution">
    <text evidence="2">The sequence shown here is derived from an EMBL/GenBank/DDBJ whole genome shotgun (WGS) entry which is preliminary data.</text>
</comment>
<organism evidence="2 3">
    <name type="scientific">Mycena metata</name>
    <dbReference type="NCBI Taxonomy" id="1033252"/>
    <lineage>
        <taxon>Eukaryota</taxon>
        <taxon>Fungi</taxon>
        <taxon>Dikarya</taxon>
        <taxon>Basidiomycota</taxon>
        <taxon>Agaricomycotina</taxon>
        <taxon>Agaricomycetes</taxon>
        <taxon>Agaricomycetidae</taxon>
        <taxon>Agaricales</taxon>
        <taxon>Marasmiineae</taxon>
        <taxon>Mycenaceae</taxon>
        <taxon>Mycena</taxon>
    </lineage>
</organism>
<feature type="region of interest" description="Disordered" evidence="1">
    <location>
        <begin position="386"/>
        <end position="450"/>
    </location>
</feature>
<dbReference type="EMBL" id="JARKIB010000108">
    <property type="protein sequence ID" value="KAJ7739192.1"/>
    <property type="molecule type" value="Genomic_DNA"/>
</dbReference>
<gene>
    <name evidence="2" type="ORF">B0H16DRAFT_1465448</name>
</gene>
<proteinExistence type="predicted"/>
<name>A0AAD7IB86_9AGAR</name>